<dbReference type="Pfam" id="PF00536">
    <property type="entry name" value="SAM_1"/>
    <property type="match status" value="1"/>
</dbReference>
<keyword evidence="1" id="KW-0413">Isomerase</keyword>
<evidence type="ECO:0000259" key="4">
    <source>
        <dbReference type="PROSITE" id="PS50004"/>
    </source>
</evidence>
<dbReference type="SMART" id="SM00239">
    <property type="entry name" value="C2"/>
    <property type="match status" value="1"/>
</dbReference>
<evidence type="ECO:0000256" key="2">
    <source>
        <dbReference type="SAM" id="Coils"/>
    </source>
</evidence>
<dbReference type="EMBL" id="HBHK01000429">
    <property type="protein sequence ID" value="CAD9662263.1"/>
    <property type="molecule type" value="Transcribed_RNA"/>
</dbReference>
<accession>A0A7S2W1Z8</accession>
<feature type="region of interest" description="Disordered" evidence="3">
    <location>
        <begin position="538"/>
        <end position="595"/>
    </location>
</feature>
<dbReference type="EC" id="5.2.1.8" evidence="1"/>
<dbReference type="InterPro" id="IPR001660">
    <property type="entry name" value="SAM"/>
</dbReference>
<feature type="compositionally biased region" description="Polar residues" evidence="3">
    <location>
        <begin position="555"/>
        <end position="572"/>
    </location>
</feature>
<feature type="domain" description="C2" evidence="4">
    <location>
        <begin position="1"/>
        <end position="108"/>
    </location>
</feature>
<dbReference type="SUPFAM" id="SSF47769">
    <property type="entry name" value="SAM/Pointed domain"/>
    <property type="match status" value="1"/>
</dbReference>
<dbReference type="Gene3D" id="1.10.150.50">
    <property type="entry name" value="Transcription Factor, Ets-1"/>
    <property type="match status" value="1"/>
</dbReference>
<dbReference type="EMBL" id="HBHK01000428">
    <property type="protein sequence ID" value="CAD9662259.1"/>
    <property type="molecule type" value="Transcribed_RNA"/>
</dbReference>
<evidence type="ECO:0000256" key="1">
    <source>
        <dbReference type="PROSITE-ProRule" id="PRU00277"/>
    </source>
</evidence>
<evidence type="ECO:0000259" key="5">
    <source>
        <dbReference type="PROSITE" id="PS50059"/>
    </source>
</evidence>
<protein>
    <recommendedName>
        <fullName evidence="1">peptidylprolyl isomerase</fullName>
        <ecNumber evidence="1">5.2.1.8</ecNumber>
    </recommendedName>
</protein>
<dbReference type="SMART" id="SM00454">
    <property type="entry name" value="SAM"/>
    <property type="match status" value="1"/>
</dbReference>
<keyword evidence="2" id="KW-0175">Coiled coil</keyword>
<dbReference type="GO" id="GO:0003755">
    <property type="term" value="F:peptidyl-prolyl cis-trans isomerase activity"/>
    <property type="evidence" value="ECO:0007669"/>
    <property type="project" value="UniProtKB-KW"/>
</dbReference>
<sequence length="662" mass="71795">MRRSGHLQLKVCSARNLSKDKTLYPYIQLSAGTFREKTPTRKCSVGQKNVYWNHKFTLFMGEGTVLKIEIKNKESFLVPASTIGVAEFRIPSNVSDLQDLWQPILDPKTMQPSKAELHLVLQFQASGGICSPPMSPNRSNSMFVSGPSGVTRSPRGSDLGTGRDFPGQQPGGRVARGGSASVLSTSPLGSSKKDLALPSGHFDGKAAAATINELMNSLEQVKQIIEAHNQEGGGSSGTIVVQNRDNERMQMLRNTRNELDSIRTQIESEESLSKEWKEKLVNLADAYGEDLSILLSTHAWHDVNRRMSTRASSSTYASPALAMPPIKDETSTFVEQTKDFTIDNIELFDTLLEEGFALQVESPGTPLENGAFIAKGDTITMEYTVFIWDSANSQAVSYDDSKASGPLQFTVGDGDVPSGLCLGVEGLGLNAEFVLTISPALAYGEAGTDHVPPDTHILYEGKIIQVSQTSISLQQGFDDDGMIAEANKHKASVRYPARQNRVSIASVPVSPIDVPVGKSSTMEELTQAFVEQTNLAKEEQAQAKHTPPPLPPRSSEYSSKRSLVSGTSNSNLPRAAPGPVPPRPTSSSLSKLSEPETVDEWLNQIGFQAYAPALHELGVEDFGDLELVLESDLKQMGMRLIQVRKFAAQVNKLGIPFSLGTS</sequence>
<dbReference type="PROSITE" id="PS50059">
    <property type="entry name" value="FKBP_PPIASE"/>
    <property type="match status" value="1"/>
</dbReference>
<evidence type="ECO:0000313" key="8">
    <source>
        <dbReference type="EMBL" id="CAD9662263.1"/>
    </source>
</evidence>
<feature type="region of interest" description="Disordered" evidence="3">
    <location>
        <begin position="143"/>
        <end position="198"/>
    </location>
</feature>
<dbReference type="Gene3D" id="2.60.40.150">
    <property type="entry name" value="C2 domain"/>
    <property type="match status" value="1"/>
</dbReference>
<dbReference type="InterPro" id="IPR013761">
    <property type="entry name" value="SAM/pointed_sf"/>
</dbReference>
<dbReference type="InterPro" id="IPR046357">
    <property type="entry name" value="PPIase_dom_sf"/>
</dbReference>
<name>A0A7S2W1Z8_9STRA</name>
<feature type="domain" description="PPIase FKBP-type" evidence="5">
    <location>
        <begin position="376"/>
        <end position="467"/>
    </location>
</feature>
<dbReference type="PROSITE" id="PS50105">
    <property type="entry name" value="SAM_DOMAIN"/>
    <property type="match status" value="1"/>
</dbReference>
<feature type="coiled-coil region" evidence="2">
    <location>
        <begin position="211"/>
        <end position="279"/>
    </location>
</feature>
<proteinExistence type="predicted"/>
<dbReference type="SUPFAM" id="SSF49562">
    <property type="entry name" value="C2 domain (Calcium/lipid-binding domain, CaLB)"/>
    <property type="match status" value="1"/>
</dbReference>
<dbReference type="Pfam" id="PF00168">
    <property type="entry name" value="C2"/>
    <property type="match status" value="1"/>
</dbReference>
<gene>
    <name evidence="7" type="ORF">QSP1433_LOCUS260</name>
    <name evidence="8" type="ORF">QSP1433_LOCUS261</name>
</gene>
<dbReference type="InterPro" id="IPR001179">
    <property type="entry name" value="PPIase_FKBP_dom"/>
</dbReference>
<dbReference type="Gene3D" id="3.10.50.40">
    <property type="match status" value="1"/>
</dbReference>
<dbReference type="Pfam" id="PF00254">
    <property type="entry name" value="FKBP_C"/>
    <property type="match status" value="1"/>
</dbReference>
<dbReference type="InterPro" id="IPR000008">
    <property type="entry name" value="C2_dom"/>
</dbReference>
<feature type="domain" description="SAM" evidence="6">
    <location>
        <begin position="593"/>
        <end position="645"/>
    </location>
</feature>
<evidence type="ECO:0000256" key="3">
    <source>
        <dbReference type="SAM" id="MobiDB-lite"/>
    </source>
</evidence>
<comment type="catalytic activity">
    <reaction evidence="1">
        <text>[protein]-peptidylproline (omega=180) = [protein]-peptidylproline (omega=0)</text>
        <dbReference type="Rhea" id="RHEA:16237"/>
        <dbReference type="Rhea" id="RHEA-COMP:10747"/>
        <dbReference type="Rhea" id="RHEA-COMP:10748"/>
        <dbReference type="ChEBI" id="CHEBI:83833"/>
        <dbReference type="ChEBI" id="CHEBI:83834"/>
        <dbReference type="EC" id="5.2.1.8"/>
    </reaction>
</comment>
<dbReference type="AlphaFoldDB" id="A0A7S2W1Z8"/>
<dbReference type="InterPro" id="IPR035892">
    <property type="entry name" value="C2_domain_sf"/>
</dbReference>
<organism evidence="7">
    <name type="scientific">Mucochytrium quahogii</name>
    <dbReference type="NCBI Taxonomy" id="96639"/>
    <lineage>
        <taxon>Eukaryota</taxon>
        <taxon>Sar</taxon>
        <taxon>Stramenopiles</taxon>
        <taxon>Bigyra</taxon>
        <taxon>Labyrinthulomycetes</taxon>
        <taxon>Thraustochytrida</taxon>
        <taxon>Thraustochytriidae</taxon>
        <taxon>Mucochytrium</taxon>
    </lineage>
</organism>
<reference evidence="7" key="1">
    <citation type="submission" date="2021-01" db="EMBL/GenBank/DDBJ databases">
        <authorList>
            <person name="Corre E."/>
            <person name="Pelletier E."/>
            <person name="Niang G."/>
            <person name="Scheremetjew M."/>
            <person name="Finn R."/>
            <person name="Kale V."/>
            <person name="Holt S."/>
            <person name="Cochrane G."/>
            <person name="Meng A."/>
            <person name="Brown T."/>
            <person name="Cohen L."/>
        </authorList>
    </citation>
    <scope>NUCLEOTIDE SEQUENCE</scope>
    <source>
        <strain evidence="7">NY070348D</strain>
    </source>
</reference>
<evidence type="ECO:0000259" key="6">
    <source>
        <dbReference type="PROSITE" id="PS50105"/>
    </source>
</evidence>
<dbReference type="SUPFAM" id="SSF54534">
    <property type="entry name" value="FKBP-like"/>
    <property type="match status" value="1"/>
</dbReference>
<dbReference type="PROSITE" id="PS50004">
    <property type="entry name" value="C2"/>
    <property type="match status" value="1"/>
</dbReference>
<evidence type="ECO:0000313" key="7">
    <source>
        <dbReference type="EMBL" id="CAD9662259.1"/>
    </source>
</evidence>
<keyword evidence="1" id="KW-0697">Rotamase</keyword>